<sequence length="308" mass="34006">MQALQRKIFVAHPYKRLCCQALSFTHTHPVLQNRRSHRLLEPGVATRAQRGPQGPTSQSAQRTRPRIPNAPPTFDDVPPPPPPPPMTSQGGKGPSRRTLLAILLGGGFLWWYFINRQIPSIYRDPDGLNYVKTKAGNWAMVNYDGSGRMYMIDEAGTLYYDTGEPAMGIYIVDLQGDMYNLFMDRDGEPNQVRVGNVADLASINVKDIGGIPTQSLAEAVGARDAGMSGGKMMVFPDFPRKNATPDELQKYLMPPDAPAFPSKDGARPPPILEEGEIQLQRKRRLWPFGGDSKGSGGEFQRGVEGPFQ</sequence>
<feature type="region of interest" description="Disordered" evidence="1">
    <location>
        <begin position="254"/>
        <end position="308"/>
    </location>
</feature>
<gene>
    <name evidence="2" type="ORF">WJX84_000029</name>
</gene>
<dbReference type="Proteomes" id="UP001485043">
    <property type="component" value="Unassembled WGS sequence"/>
</dbReference>
<evidence type="ECO:0000313" key="3">
    <source>
        <dbReference type="Proteomes" id="UP001485043"/>
    </source>
</evidence>
<evidence type="ECO:0000313" key="2">
    <source>
        <dbReference type="EMBL" id="KAK9868064.1"/>
    </source>
</evidence>
<reference evidence="2 3" key="1">
    <citation type="journal article" date="2024" name="Nat. Commun.">
        <title>Phylogenomics reveals the evolutionary origins of lichenization in chlorophyte algae.</title>
        <authorList>
            <person name="Puginier C."/>
            <person name="Libourel C."/>
            <person name="Otte J."/>
            <person name="Skaloud P."/>
            <person name="Haon M."/>
            <person name="Grisel S."/>
            <person name="Petersen M."/>
            <person name="Berrin J.G."/>
            <person name="Delaux P.M."/>
            <person name="Dal Grande F."/>
            <person name="Keller J."/>
        </authorList>
    </citation>
    <scope>NUCLEOTIDE SEQUENCE [LARGE SCALE GENOMIC DNA]</scope>
    <source>
        <strain evidence="2 3">SAG 2523</strain>
    </source>
</reference>
<feature type="region of interest" description="Disordered" evidence="1">
    <location>
        <begin position="44"/>
        <end position="94"/>
    </location>
</feature>
<proteinExistence type="predicted"/>
<protein>
    <submittedName>
        <fullName evidence="2">Uncharacterized protein</fullName>
    </submittedName>
</protein>
<dbReference type="EMBL" id="JALJOV010000047">
    <property type="protein sequence ID" value="KAK9868064.1"/>
    <property type="molecule type" value="Genomic_DNA"/>
</dbReference>
<keyword evidence="3" id="KW-1185">Reference proteome</keyword>
<accession>A0AAW1TIV1</accession>
<evidence type="ECO:0000256" key="1">
    <source>
        <dbReference type="SAM" id="MobiDB-lite"/>
    </source>
</evidence>
<dbReference type="AlphaFoldDB" id="A0AAW1TIV1"/>
<comment type="caution">
    <text evidence="2">The sequence shown here is derived from an EMBL/GenBank/DDBJ whole genome shotgun (WGS) entry which is preliminary data.</text>
</comment>
<organism evidence="2 3">
    <name type="scientific">Apatococcus fuscideae</name>
    <dbReference type="NCBI Taxonomy" id="2026836"/>
    <lineage>
        <taxon>Eukaryota</taxon>
        <taxon>Viridiplantae</taxon>
        <taxon>Chlorophyta</taxon>
        <taxon>core chlorophytes</taxon>
        <taxon>Trebouxiophyceae</taxon>
        <taxon>Chlorellales</taxon>
        <taxon>Chlorellaceae</taxon>
        <taxon>Apatococcus</taxon>
    </lineage>
</organism>
<name>A0AAW1TIV1_9CHLO</name>
<feature type="compositionally biased region" description="Pro residues" evidence="1">
    <location>
        <begin position="77"/>
        <end position="86"/>
    </location>
</feature>